<protein>
    <submittedName>
        <fullName evidence="2">Uncharacterized protein</fullName>
    </submittedName>
</protein>
<dbReference type="RefSeq" id="WP_281262427.1">
    <property type="nucleotide sequence ID" value="NZ_PVZC01000005.1"/>
</dbReference>
<keyword evidence="3" id="KW-1185">Reference proteome</keyword>
<comment type="caution">
    <text evidence="2">The sequence shown here is derived from an EMBL/GenBank/DDBJ whole genome shotgun (WGS) entry which is preliminary data.</text>
</comment>
<dbReference type="EMBL" id="PVZC01000005">
    <property type="protein sequence ID" value="PRX97977.1"/>
    <property type="molecule type" value="Genomic_DNA"/>
</dbReference>
<organism evidence="2 3">
    <name type="scientific">Allonocardiopsis opalescens</name>
    <dbReference type="NCBI Taxonomy" id="1144618"/>
    <lineage>
        <taxon>Bacteria</taxon>
        <taxon>Bacillati</taxon>
        <taxon>Actinomycetota</taxon>
        <taxon>Actinomycetes</taxon>
        <taxon>Streptosporangiales</taxon>
        <taxon>Allonocardiopsis</taxon>
    </lineage>
</organism>
<name>A0A2T0Q2E7_9ACTN</name>
<evidence type="ECO:0000313" key="2">
    <source>
        <dbReference type="EMBL" id="PRX97977.1"/>
    </source>
</evidence>
<gene>
    <name evidence="2" type="ORF">CLV72_105330</name>
</gene>
<proteinExistence type="predicted"/>
<accession>A0A2T0Q2E7</accession>
<evidence type="ECO:0000256" key="1">
    <source>
        <dbReference type="SAM" id="MobiDB-lite"/>
    </source>
</evidence>
<reference evidence="2 3" key="1">
    <citation type="submission" date="2018-03" db="EMBL/GenBank/DDBJ databases">
        <title>Genomic Encyclopedia of Archaeal and Bacterial Type Strains, Phase II (KMG-II): from individual species to whole genera.</title>
        <authorList>
            <person name="Goeker M."/>
        </authorList>
    </citation>
    <scope>NUCLEOTIDE SEQUENCE [LARGE SCALE GENOMIC DNA]</scope>
    <source>
        <strain evidence="2 3">DSM 45601</strain>
    </source>
</reference>
<sequence>MLSQSLRKKDDGLRLGADHYYATADPATFKELAGRFDLIVNTSTRAPRTTTSTGPRPAARWRR</sequence>
<dbReference type="Gene3D" id="3.40.50.720">
    <property type="entry name" value="NAD(P)-binding Rossmann-like Domain"/>
    <property type="match status" value="1"/>
</dbReference>
<feature type="region of interest" description="Disordered" evidence="1">
    <location>
        <begin position="43"/>
        <end position="63"/>
    </location>
</feature>
<dbReference type="Proteomes" id="UP000237846">
    <property type="component" value="Unassembled WGS sequence"/>
</dbReference>
<dbReference type="AlphaFoldDB" id="A0A2T0Q2E7"/>
<evidence type="ECO:0000313" key="3">
    <source>
        <dbReference type="Proteomes" id="UP000237846"/>
    </source>
</evidence>